<reference evidence="1" key="1">
    <citation type="submission" date="2018-02" db="EMBL/GenBank/DDBJ databases">
        <title>Rhizophora mucronata_Transcriptome.</title>
        <authorList>
            <person name="Meera S.P."/>
            <person name="Sreeshan A."/>
            <person name="Augustine A."/>
        </authorList>
    </citation>
    <scope>NUCLEOTIDE SEQUENCE</scope>
    <source>
        <tissue evidence="1">Leaf</tissue>
    </source>
</reference>
<organism evidence="1">
    <name type="scientific">Rhizophora mucronata</name>
    <name type="common">Asiatic mangrove</name>
    <dbReference type="NCBI Taxonomy" id="61149"/>
    <lineage>
        <taxon>Eukaryota</taxon>
        <taxon>Viridiplantae</taxon>
        <taxon>Streptophyta</taxon>
        <taxon>Embryophyta</taxon>
        <taxon>Tracheophyta</taxon>
        <taxon>Spermatophyta</taxon>
        <taxon>Magnoliopsida</taxon>
        <taxon>eudicotyledons</taxon>
        <taxon>Gunneridae</taxon>
        <taxon>Pentapetalae</taxon>
        <taxon>rosids</taxon>
        <taxon>fabids</taxon>
        <taxon>Malpighiales</taxon>
        <taxon>Rhizophoraceae</taxon>
        <taxon>Rhizophora</taxon>
    </lineage>
</organism>
<name>A0A2P2N4I6_RHIMU</name>
<protein>
    <submittedName>
        <fullName evidence="1">Uncharacterized protein</fullName>
    </submittedName>
</protein>
<sequence length="36" mass="4118">MLSNFIKGILYKTHQLLGLMIKVPQQVGHLKTHVCQ</sequence>
<accession>A0A2P2N4I6</accession>
<proteinExistence type="predicted"/>
<evidence type="ECO:0000313" key="1">
    <source>
        <dbReference type="EMBL" id="MBX37421.1"/>
    </source>
</evidence>
<dbReference type="EMBL" id="GGEC01056937">
    <property type="protein sequence ID" value="MBX37421.1"/>
    <property type="molecule type" value="Transcribed_RNA"/>
</dbReference>
<dbReference type="AlphaFoldDB" id="A0A2P2N4I6"/>